<name>Q7VFV9_HELHP</name>
<evidence type="ECO:0000313" key="2">
    <source>
        <dbReference type="Proteomes" id="UP000002495"/>
    </source>
</evidence>
<dbReference type="Proteomes" id="UP000002495">
    <property type="component" value="Chromosome"/>
</dbReference>
<dbReference type="KEGG" id="hhe:HH_1566"/>
<dbReference type="STRING" id="235279.HH_1566"/>
<keyword evidence="2" id="KW-1185">Reference proteome</keyword>
<evidence type="ECO:0000313" key="1">
    <source>
        <dbReference type="EMBL" id="AAP78163.1"/>
    </source>
</evidence>
<reference evidence="1 2" key="1">
    <citation type="journal article" date="2003" name="Proc. Natl. Acad. Sci. U.S.A.">
        <title>The complete genome sequence of the carcinogenic bacterium Helicobacter hepaticus.</title>
        <authorList>
            <person name="Suerbaum S."/>
            <person name="Josenhans C."/>
            <person name="Sterzenbach T."/>
            <person name="Drescher B."/>
            <person name="Brandt P."/>
            <person name="Bell M."/>
            <person name="Droege M."/>
            <person name="Fartmann B."/>
            <person name="Fischer H.-P."/>
            <person name="Ge Z."/>
            <person name="Hoerster A."/>
            <person name="Holland R."/>
            <person name="Klein K."/>
            <person name="Koenig J."/>
            <person name="Macko L."/>
            <person name="Mendz G.L."/>
            <person name="Nyakatura G."/>
            <person name="Schauer D.B."/>
            <person name="Shen Z."/>
            <person name="Weber J."/>
            <person name="Frosch M."/>
            <person name="Fox J.G."/>
        </authorList>
    </citation>
    <scope>NUCLEOTIDE SEQUENCE [LARGE SCALE GENOMIC DNA]</scope>
    <source>
        <strain evidence="2">ATCC 51449 / 3B1</strain>
    </source>
</reference>
<sequence length="31" mass="3443">MSKLVSNAVCAKRILYEVKCLGDSIKNNITM</sequence>
<proteinExistence type="predicted"/>
<protein>
    <submittedName>
        <fullName evidence="1">Uncharacterized protein</fullName>
    </submittedName>
</protein>
<gene>
    <name evidence="1" type="ordered locus">HH_1566</name>
</gene>
<organism evidence="1 2">
    <name type="scientific">Helicobacter hepaticus (strain ATCC 51449 / 3B1)</name>
    <dbReference type="NCBI Taxonomy" id="235279"/>
    <lineage>
        <taxon>Bacteria</taxon>
        <taxon>Pseudomonadati</taxon>
        <taxon>Campylobacterota</taxon>
        <taxon>Epsilonproteobacteria</taxon>
        <taxon>Campylobacterales</taxon>
        <taxon>Helicobacteraceae</taxon>
        <taxon>Helicobacter</taxon>
    </lineage>
</organism>
<accession>Q7VFV9</accession>
<dbReference type="HOGENOM" id="CLU_3396898_0_0_7"/>
<dbReference type="EMBL" id="AE017125">
    <property type="protein sequence ID" value="AAP78163.1"/>
    <property type="molecule type" value="Genomic_DNA"/>
</dbReference>
<dbReference type="AlphaFoldDB" id="Q7VFV9"/>